<name>A0A915IFB0_ROMCU</name>
<reference evidence="2" key="1">
    <citation type="submission" date="2022-11" db="UniProtKB">
        <authorList>
            <consortium name="WormBaseParasite"/>
        </authorList>
    </citation>
    <scope>IDENTIFICATION</scope>
</reference>
<evidence type="ECO:0000313" key="2">
    <source>
        <dbReference type="WBParaSite" id="nRc.2.0.1.t12597-RA"/>
    </source>
</evidence>
<proteinExistence type="predicted"/>
<protein>
    <submittedName>
        <fullName evidence="2">Uncharacterized protein</fullName>
    </submittedName>
</protein>
<dbReference type="WBParaSite" id="nRc.2.0.1.t12597-RA">
    <property type="protein sequence ID" value="nRc.2.0.1.t12597-RA"/>
    <property type="gene ID" value="nRc.2.0.1.g12597"/>
</dbReference>
<accession>A0A915IFB0</accession>
<dbReference type="AlphaFoldDB" id="A0A915IFB0"/>
<evidence type="ECO:0000313" key="1">
    <source>
        <dbReference type="Proteomes" id="UP000887565"/>
    </source>
</evidence>
<sequence>MKKREIKKGKMKARKATNELRTSGGGNILLIPLFMGQYDIQITLVENEKRRIKIEEEKMVKIR</sequence>
<keyword evidence="1" id="KW-1185">Reference proteome</keyword>
<dbReference type="Proteomes" id="UP000887565">
    <property type="component" value="Unplaced"/>
</dbReference>
<organism evidence="1 2">
    <name type="scientific">Romanomermis culicivorax</name>
    <name type="common">Nematode worm</name>
    <dbReference type="NCBI Taxonomy" id="13658"/>
    <lineage>
        <taxon>Eukaryota</taxon>
        <taxon>Metazoa</taxon>
        <taxon>Ecdysozoa</taxon>
        <taxon>Nematoda</taxon>
        <taxon>Enoplea</taxon>
        <taxon>Dorylaimia</taxon>
        <taxon>Mermithida</taxon>
        <taxon>Mermithoidea</taxon>
        <taxon>Mermithidae</taxon>
        <taxon>Romanomermis</taxon>
    </lineage>
</organism>